<keyword evidence="6 9" id="KW-0233">DNA recombination</keyword>
<evidence type="ECO:0000256" key="4">
    <source>
        <dbReference type="ARBA" id="ARBA00022771"/>
    </source>
</evidence>
<dbReference type="Gene3D" id="3.40.1440.10">
    <property type="entry name" value="GIY-YIG endonuclease"/>
    <property type="match status" value="1"/>
</dbReference>
<gene>
    <name evidence="12" type="ORF">PMG11_08963</name>
</gene>
<evidence type="ECO:0000256" key="8">
    <source>
        <dbReference type="ARBA" id="ARBA00023242"/>
    </source>
</evidence>
<dbReference type="PANTHER" id="PTHR20208">
    <property type="entry name" value="STRUCTURE-SPECIFIC ENDONUCLEASE SUBUNIT SLX1"/>
    <property type="match status" value="1"/>
</dbReference>
<dbReference type="InterPro" id="IPR000305">
    <property type="entry name" value="GIY-YIG_endonuc"/>
</dbReference>
<feature type="compositionally biased region" description="Acidic residues" evidence="10">
    <location>
        <begin position="389"/>
        <end position="402"/>
    </location>
</feature>
<name>A0A0F7TWQ5_PENBI</name>
<dbReference type="GO" id="GO:0000724">
    <property type="term" value="P:double-strand break repair via homologous recombination"/>
    <property type="evidence" value="ECO:0007669"/>
    <property type="project" value="TreeGrafter"/>
</dbReference>
<keyword evidence="4" id="KW-0863">Zinc-finger</keyword>
<dbReference type="InterPro" id="IPR027520">
    <property type="entry name" value="Slx1"/>
</dbReference>
<dbReference type="GO" id="GO:0033557">
    <property type="term" value="C:Slx1-Slx4 complex"/>
    <property type="evidence" value="ECO:0007669"/>
    <property type="project" value="UniProtKB-UniRule"/>
</dbReference>
<comment type="subcellular location">
    <subcellularLocation>
        <location evidence="9">Nucleus</location>
    </subcellularLocation>
</comment>
<keyword evidence="4" id="KW-0862">Zinc</keyword>
<dbReference type="InterPro" id="IPR035901">
    <property type="entry name" value="GIY-YIG_endonuc_sf"/>
</dbReference>
<evidence type="ECO:0000313" key="12">
    <source>
        <dbReference type="EMBL" id="CEJ60386.1"/>
    </source>
</evidence>
<keyword evidence="8 9" id="KW-0539">Nucleus</keyword>
<evidence type="ECO:0000259" key="11">
    <source>
        <dbReference type="PROSITE" id="PS50164"/>
    </source>
</evidence>
<reference evidence="13" key="1">
    <citation type="journal article" date="2015" name="Genome Announc.">
        <title>Draft genome sequence of the fungus Penicillium brasilianum MG11.</title>
        <authorList>
            <person name="Horn F."/>
            <person name="Linde J."/>
            <person name="Mattern D.J."/>
            <person name="Walther G."/>
            <person name="Guthke R."/>
            <person name="Brakhage A.A."/>
            <person name="Valiante V."/>
        </authorList>
    </citation>
    <scope>NUCLEOTIDE SEQUENCE [LARGE SCALE GENOMIC DNA]</scope>
    <source>
        <strain evidence="13">MG11</strain>
    </source>
</reference>
<keyword evidence="13" id="KW-1185">Reference proteome</keyword>
<dbReference type="STRING" id="104259.A0A0F7TWQ5"/>
<keyword evidence="5 9" id="KW-0378">Hydrolase</keyword>
<comment type="cofactor">
    <cofactor evidence="9">
        <name>a divalent metal cation</name>
        <dbReference type="ChEBI" id="CHEBI:60240"/>
    </cofactor>
</comment>
<comment type="subunit">
    <text evidence="9">Forms a heterodimer with SLX4.</text>
</comment>
<evidence type="ECO:0000256" key="3">
    <source>
        <dbReference type="ARBA" id="ARBA00022763"/>
    </source>
</evidence>
<keyword evidence="2 9" id="KW-0255">Endonuclease</keyword>
<feature type="domain" description="GIY-YIG" evidence="11">
    <location>
        <begin position="12"/>
        <end position="94"/>
    </location>
</feature>
<feature type="compositionally biased region" description="Acidic residues" evidence="10">
    <location>
        <begin position="354"/>
        <end position="368"/>
    </location>
</feature>
<dbReference type="SUPFAM" id="SSF82771">
    <property type="entry name" value="GIY-YIG endonuclease"/>
    <property type="match status" value="1"/>
</dbReference>
<dbReference type="Pfam" id="PF01541">
    <property type="entry name" value="GIY-YIG"/>
    <property type="match status" value="1"/>
</dbReference>
<dbReference type="InterPro" id="IPR050381">
    <property type="entry name" value="SLX1_endonuclease"/>
</dbReference>
<comment type="caution">
    <text evidence="9">Lacks conserved residue(s) required for the propagation of feature annotation.</text>
</comment>
<dbReference type="HAMAP" id="MF_03100">
    <property type="entry name" value="Endonuc_su_Slx1"/>
    <property type="match status" value="1"/>
</dbReference>
<dbReference type="OrthoDB" id="24645at2759"/>
<dbReference type="GO" id="GO:0008821">
    <property type="term" value="F:crossover junction DNA endonuclease activity"/>
    <property type="evidence" value="ECO:0007669"/>
    <property type="project" value="TreeGrafter"/>
</dbReference>
<evidence type="ECO:0000256" key="5">
    <source>
        <dbReference type="ARBA" id="ARBA00022801"/>
    </source>
</evidence>
<feature type="compositionally biased region" description="Basic residues" evidence="10">
    <location>
        <begin position="305"/>
        <end position="314"/>
    </location>
</feature>
<dbReference type="Gene3D" id="3.30.40.10">
    <property type="entry name" value="Zinc/RING finger domain, C3HC4 (zinc finger)"/>
    <property type="match status" value="1"/>
</dbReference>
<dbReference type="Pfam" id="PF21202">
    <property type="entry name" value="SLX1_C"/>
    <property type="match status" value="1"/>
</dbReference>
<dbReference type="FunFam" id="3.40.1440.10:FF:000006">
    <property type="entry name" value="Structure-specific endonuclease subunit SLX1"/>
    <property type="match status" value="1"/>
</dbReference>
<dbReference type="GO" id="GO:0017108">
    <property type="term" value="F:5'-flap endonuclease activity"/>
    <property type="evidence" value="ECO:0007669"/>
    <property type="project" value="InterPro"/>
</dbReference>
<dbReference type="PROSITE" id="PS50164">
    <property type="entry name" value="GIY_YIG"/>
    <property type="match status" value="1"/>
</dbReference>
<keyword evidence="7 9" id="KW-0234">DNA repair</keyword>
<dbReference type="Proteomes" id="UP000042958">
    <property type="component" value="Unassembled WGS sequence"/>
</dbReference>
<evidence type="ECO:0000313" key="13">
    <source>
        <dbReference type="Proteomes" id="UP000042958"/>
    </source>
</evidence>
<keyword evidence="4" id="KW-0479">Metal-binding</keyword>
<dbReference type="InterPro" id="IPR048749">
    <property type="entry name" value="SLX1_C"/>
</dbReference>
<proteinExistence type="inferred from homology"/>
<evidence type="ECO:0000256" key="6">
    <source>
        <dbReference type="ARBA" id="ARBA00023172"/>
    </source>
</evidence>
<dbReference type="PANTHER" id="PTHR20208:SF10">
    <property type="entry name" value="STRUCTURE-SPECIFIC ENDONUCLEASE SUBUNIT SLX1"/>
    <property type="match status" value="1"/>
</dbReference>
<organism evidence="12 13">
    <name type="scientific">Penicillium brasilianum</name>
    <dbReference type="NCBI Taxonomy" id="104259"/>
    <lineage>
        <taxon>Eukaryota</taxon>
        <taxon>Fungi</taxon>
        <taxon>Dikarya</taxon>
        <taxon>Ascomycota</taxon>
        <taxon>Pezizomycotina</taxon>
        <taxon>Eurotiomycetes</taxon>
        <taxon>Eurotiomycetidae</taxon>
        <taxon>Eurotiales</taxon>
        <taxon>Aspergillaceae</taxon>
        <taxon>Penicillium</taxon>
    </lineage>
</organism>
<comment type="similarity">
    <text evidence="9">Belongs to the SLX1 family.</text>
</comment>
<comment type="function">
    <text evidence="9">Catalytic subunit of the SLX1-SLX4 structure-specific endonuclease that resolves DNA secondary structures generated during DNA repair and recombination. Has endonuclease activity towards branched DNA substrates, introducing single-strand cuts in duplex DNA close to junctions with ss-DNA.</text>
</comment>
<dbReference type="GO" id="GO:0008270">
    <property type="term" value="F:zinc ion binding"/>
    <property type="evidence" value="ECO:0007669"/>
    <property type="project" value="UniProtKB-KW"/>
</dbReference>
<dbReference type="InterPro" id="IPR013083">
    <property type="entry name" value="Znf_RING/FYVE/PHD"/>
</dbReference>
<keyword evidence="1 9" id="KW-0540">Nuclease</keyword>
<accession>A0A0F7TWQ5</accession>
<evidence type="ECO:0000256" key="2">
    <source>
        <dbReference type="ARBA" id="ARBA00022759"/>
    </source>
</evidence>
<feature type="region of interest" description="Disordered" evidence="10">
    <location>
        <begin position="305"/>
        <end position="402"/>
    </location>
</feature>
<protein>
    <submittedName>
        <fullName evidence="12">Putative Structure-specific endonuclease subunit slx1</fullName>
    </submittedName>
</protein>
<dbReference type="AlphaFoldDB" id="A0A0F7TWQ5"/>
<dbReference type="EMBL" id="CDHK01000008">
    <property type="protein sequence ID" value="CEJ60386.1"/>
    <property type="molecule type" value="Genomic_DNA"/>
</dbReference>
<keyword evidence="3 9" id="KW-0227">DNA damage</keyword>
<dbReference type="CDD" id="cd10455">
    <property type="entry name" value="GIY-YIG_SLX1"/>
    <property type="match status" value="1"/>
</dbReference>
<evidence type="ECO:0000256" key="1">
    <source>
        <dbReference type="ARBA" id="ARBA00022722"/>
    </source>
</evidence>
<evidence type="ECO:0000256" key="7">
    <source>
        <dbReference type="ARBA" id="ARBA00023204"/>
    </source>
</evidence>
<sequence>MDIQGQPKPIPAYYCCYLLRSTVRHASLYIGSTPNPIRRLPQHNGDAKGGAKRTSRDKLRPWEMVLVVEGFMSRVGALQFEWAWQHSEKSRHLLEDGAELDIQSQVAIGSKTGKAKPRASRSRRSLTAHLEDLHLLLRSVYFASWPLRVRFFRADVYRVWRIWNERVDVPLPDDKIILDGDCPGQGNKDLVVGSINGLSVDYTKLEIYLEKSMFLLGDAQDLQCKLCSAMMVPNTEQIVVCPHTHCRGAHHLLCLSKAFLKGTDDSDILIPTSGVCPACDNMVSWPLMMQELSLRNRAEKEVRTILRRKERRDRKGNATASSSNDKAGPIRQVSVEPSQHGSRDHGHPMTADDPLLDDDWYEEIDMESDTEHGAQKQRSTQPPSRLEIVIEDSDWDDAEIIE</sequence>
<evidence type="ECO:0000256" key="10">
    <source>
        <dbReference type="SAM" id="MobiDB-lite"/>
    </source>
</evidence>
<evidence type="ECO:0000256" key="9">
    <source>
        <dbReference type="HAMAP-Rule" id="MF_03100"/>
    </source>
</evidence>